<dbReference type="Gene3D" id="3.40.50.12660">
    <property type="match status" value="1"/>
</dbReference>
<evidence type="ECO:0000313" key="7">
    <source>
        <dbReference type="Proteomes" id="UP000298390"/>
    </source>
</evidence>
<dbReference type="Proteomes" id="UP000298390">
    <property type="component" value="Unassembled WGS sequence"/>
</dbReference>
<keyword evidence="3" id="KW-0645">Protease</keyword>
<proteinExistence type="inferred from homology"/>
<evidence type="ECO:0000259" key="5">
    <source>
        <dbReference type="Pfam" id="PF00656"/>
    </source>
</evidence>
<gene>
    <name evidence="6" type="ORF">EVJ58_g1039</name>
</gene>
<name>A0A4Y9Z4Z6_9APHY</name>
<feature type="region of interest" description="Disordered" evidence="4">
    <location>
        <begin position="77"/>
        <end position="116"/>
    </location>
</feature>
<dbReference type="GO" id="GO:0005737">
    <property type="term" value="C:cytoplasm"/>
    <property type="evidence" value="ECO:0007669"/>
    <property type="project" value="TreeGrafter"/>
</dbReference>
<evidence type="ECO:0000313" key="6">
    <source>
        <dbReference type="EMBL" id="TFY68409.1"/>
    </source>
</evidence>
<comment type="similarity">
    <text evidence="1">Belongs to the peptidase C14B family.</text>
</comment>
<evidence type="ECO:0000256" key="2">
    <source>
        <dbReference type="ARBA" id="ARBA00022703"/>
    </source>
</evidence>
<organism evidence="6 7">
    <name type="scientific">Rhodofomes roseus</name>
    <dbReference type="NCBI Taxonomy" id="34475"/>
    <lineage>
        <taxon>Eukaryota</taxon>
        <taxon>Fungi</taxon>
        <taxon>Dikarya</taxon>
        <taxon>Basidiomycota</taxon>
        <taxon>Agaricomycotina</taxon>
        <taxon>Agaricomycetes</taxon>
        <taxon>Polyporales</taxon>
        <taxon>Rhodofomes</taxon>
    </lineage>
</organism>
<reference evidence="6 7" key="1">
    <citation type="submission" date="2019-01" db="EMBL/GenBank/DDBJ databases">
        <title>Genome sequencing of the rare red list fungi Fomitopsis rosea.</title>
        <authorList>
            <person name="Buettner E."/>
            <person name="Kellner H."/>
        </authorList>
    </citation>
    <scope>NUCLEOTIDE SEQUENCE [LARGE SCALE GENOMIC DNA]</scope>
    <source>
        <strain evidence="6 7">DSM 105464</strain>
    </source>
</reference>
<evidence type="ECO:0000256" key="3">
    <source>
        <dbReference type="ARBA" id="ARBA00022807"/>
    </source>
</evidence>
<comment type="caution">
    <text evidence="6">The sequence shown here is derived from an EMBL/GenBank/DDBJ whole genome shotgun (WGS) entry which is preliminary data.</text>
</comment>
<sequence length="391" mass="43825">MDQTCTQTSHVFAFLVVDGSPTGTPELLRACSASVLITVSQSRAIDSTPSAAPQTQRRGRRIVITTSHHHTYHIIRRHHKPAQQTQNHLHPNSHSRSRSRTRPEISSIQDVDRAVASRHAESRAHALPVFSKCTGRKKALCIGINYTGQHNALHGCVNDAKNVRKFLMKQWKFKPEDIFLLTDDAAHRHQQPTRANIIDAMHWLVRDACPHDSLVFHYSGHGGQTRDLDGDEVDGLDEVIFPVDYKHAGHIVDDEMHLIMVKDLPNGCRLTAIFDSCHSGSALDLPYLYHSDGRVKGLSEVTPSHLREKTTKADVISWSGCMDSQTSADTVEGGAAVGALSYAFMKTLTDHKNQTYQQLLQHLRQILKKNYSQKPQLSSSHRINTNHKFIM</sequence>
<dbReference type="PANTHER" id="PTHR48104">
    <property type="entry name" value="METACASPASE-4"/>
    <property type="match status" value="1"/>
</dbReference>
<keyword evidence="2" id="KW-0053">Apoptosis</keyword>
<dbReference type="EMBL" id="SEKV01000031">
    <property type="protein sequence ID" value="TFY68409.1"/>
    <property type="molecule type" value="Genomic_DNA"/>
</dbReference>
<dbReference type="SUPFAM" id="SSF52129">
    <property type="entry name" value="Caspase-like"/>
    <property type="match status" value="1"/>
</dbReference>
<keyword evidence="3" id="KW-0378">Hydrolase</keyword>
<dbReference type="InterPro" id="IPR050452">
    <property type="entry name" value="Metacaspase"/>
</dbReference>
<dbReference type="PANTHER" id="PTHR48104:SF30">
    <property type="entry name" value="METACASPASE-1"/>
    <property type="match status" value="1"/>
</dbReference>
<dbReference type="GO" id="GO:0004197">
    <property type="term" value="F:cysteine-type endopeptidase activity"/>
    <property type="evidence" value="ECO:0007669"/>
    <property type="project" value="InterPro"/>
</dbReference>
<dbReference type="GO" id="GO:0006915">
    <property type="term" value="P:apoptotic process"/>
    <property type="evidence" value="ECO:0007669"/>
    <property type="project" value="UniProtKB-KW"/>
</dbReference>
<feature type="domain" description="Peptidase C14 caspase" evidence="5">
    <location>
        <begin position="136"/>
        <end position="381"/>
    </location>
</feature>
<evidence type="ECO:0000256" key="4">
    <source>
        <dbReference type="SAM" id="MobiDB-lite"/>
    </source>
</evidence>
<evidence type="ECO:0000256" key="1">
    <source>
        <dbReference type="ARBA" id="ARBA00009005"/>
    </source>
</evidence>
<keyword evidence="3" id="KW-0788">Thiol protease</keyword>
<dbReference type="InterPro" id="IPR011600">
    <property type="entry name" value="Pept_C14_caspase"/>
</dbReference>
<dbReference type="AlphaFoldDB" id="A0A4Y9Z4Z6"/>
<dbReference type="InterPro" id="IPR029030">
    <property type="entry name" value="Caspase-like_dom_sf"/>
</dbReference>
<protein>
    <recommendedName>
        <fullName evidence="5">Peptidase C14 caspase domain-containing protein</fullName>
    </recommendedName>
</protein>
<dbReference type="GO" id="GO:0006508">
    <property type="term" value="P:proteolysis"/>
    <property type="evidence" value="ECO:0007669"/>
    <property type="project" value="InterPro"/>
</dbReference>
<accession>A0A4Y9Z4Z6</accession>
<feature type="compositionally biased region" description="Basic residues" evidence="4">
    <location>
        <begin position="91"/>
        <end position="100"/>
    </location>
</feature>
<dbReference type="Pfam" id="PF00656">
    <property type="entry name" value="Peptidase_C14"/>
    <property type="match status" value="1"/>
</dbReference>